<keyword evidence="2" id="KW-0479">Metal-binding</keyword>
<gene>
    <name evidence="7" type="ORF">C7460_12063</name>
</gene>
<dbReference type="Pfam" id="PF00884">
    <property type="entry name" value="Sulfatase"/>
    <property type="match status" value="1"/>
</dbReference>
<dbReference type="PANTHER" id="PTHR42693">
    <property type="entry name" value="ARYLSULFATASE FAMILY MEMBER"/>
    <property type="match status" value="1"/>
</dbReference>
<comment type="similarity">
    <text evidence="1">Belongs to the sulfatase family.</text>
</comment>
<dbReference type="PROSITE" id="PS00149">
    <property type="entry name" value="SULFATASE_2"/>
    <property type="match status" value="1"/>
</dbReference>
<keyword evidence="4" id="KW-0106">Calcium</keyword>
<reference evidence="7 8" key="1">
    <citation type="submission" date="2018-07" db="EMBL/GenBank/DDBJ databases">
        <title>Genomic Encyclopedia of Type Strains, Phase IV (KMG-IV): sequencing the most valuable type-strain genomes for metagenomic binning, comparative biology and taxonomic classification.</title>
        <authorList>
            <person name="Goeker M."/>
        </authorList>
    </citation>
    <scope>NUCLEOTIDE SEQUENCE [LARGE SCALE GENOMIC DNA]</scope>
    <source>
        <strain evidence="7 8">DSM 4134</strain>
    </source>
</reference>
<dbReference type="PANTHER" id="PTHR42693:SF53">
    <property type="entry name" value="ENDO-4-O-SULFATASE"/>
    <property type="match status" value="1"/>
</dbReference>
<dbReference type="OrthoDB" id="9764377at2"/>
<dbReference type="SUPFAM" id="SSF53649">
    <property type="entry name" value="Alkaline phosphatase-like"/>
    <property type="match status" value="1"/>
</dbReference>
<dbReference type="InterPro" id="IPR050738">
    <property type="entry name" value="Sulfatase"/>
</dbReference>
<dbReference type="GO" id="GO:0046872">
    <property type="term" value="F:metal ion binding"/>
    <property type="evidence" value="ECO:0007669"/>
    <property type="project" value="UniProtKB-KW"/>
</dbReference>
<dbReference type="InterPro" id="IPR024607">
    <property type="entry name" value="Sulfatase_CS"/>
</dbReference>
<dbReference type="Gene3D" id="3.40.720.10">
    <property type="entry name" value="Alkaline Phosphatase, subunit A"/>
    <property type="match status" value="1"/>
</dbReference>
<keyword evidence="8" id="KW-1185">Reference proteome</keyword>
<dbReference type="RefSeq" id="WP_115869549.1">
    <property type="nucleotide sequence ID" value="NZ_QREG01000020.1"/>
</dbReference>
<dbReference type="InterPro" id="IPR017850">
    <property type="entry name" value="Alkaline_phosphatase_core_sf"/>
</dbReference>
<sequence length="505" mass="56771">MIILRLLGVLVFSITFCAGQGQELKEKPNIVIILADDLGYGDISCYNPDSKIQTPAIDALAAQGVQFTDAHTNSSVCTPTRYGMLTGRYCWRTRLKESVLYGYDKALISPKRETIASLLRQEGYQTAAIGKWHLGWDWHNVDAGPDSIDFSRPVANGPTTVGFDYFYGIIGSLSMPPYVWVENEMPTKVPSDRTVSKKKQSIWLEGEIASDFVHEEVLPEIESRAVNYIREHATKKEPFFLYLPLTAPHNPILPSPEYQGMSGLDNPYPDFVMMCDGLVARVVRVLKDQGVYENTLLVFLSDNGCSNQADFEQLASKGHFPSYIYRGFKSDLYEGGHRVPFIVSWPKRIQAAQSSHLVSTTDFMATFADLFEVELAEDAGEDSYSFLQSLRLPSESPLRESLVMHSYDGSFAYRQGRYKVLLTSSSGGWSFPRSGSDTAESMPDVQLYDLHADPEEKYNLQSQEKELVEQLKKELAQVVRSGRSTKGAPQKNDGPDYWPQLHWMP</sequence>
<feature type="domain" description="Sulfatase N-terminal" evidence="6">
    <location>
        <begin position="28"/>
        <end position="372"/>
    </location>
</feature>
<feature type="region of interest" description="Disordered" evidence="5">
    <location>
        <begin position="479"/>
        <end position="505"/>
    </location>
</feature>
<dbReference type="Proteomes" id="UP000256779">
    <property type="component" value="Unassembled WGS sequence"/>
</dbReference>
<dbReference type="InterPro" id="IPR000917">
    <property type="entry name" value="Sulfatase_N"/>
</dbReference>
<dbReference type="EMBL" id="QREG01000020">
    <property type="protein sequence ID" value="RED94668.1"/>
    <property type="molecule type" value="Genomic_DNA"/>
</dbReference>
<evidence type="ECO:0000256" key="5">
    <source>
        <dbReference type="SAM" id="MobiDB-lite"/>
    </source>
</evidence>
<dbReference type="Gene3D" id="3.30.1120.10">
    <property type="match status" value="1"/>
</dbReference>
<evidence type="ECO:0000313" key="8">
    <source>
        <dbReference type="Proteomes" id="UP000256779"/>
    </source>
</evidence>
<evidence type="ECO:0000256" key="1">
    <source>
        <dbReference type="ARBA" id="ARBA00008779"/>
    </source>
</evidence>
<keyword evidence="3" id="KW-0378">Hydrolase</keyword>
<proteinExistence type="inferred from homology"/>
<accession>A0A3D9KYJ8</accession>
<comment type="caution">
    <text evidence="7">The sequence shown here is derived from an EMBL/GenBank/DDBJ whole genome shotgun (WGS) entry which is preliminary data.</text>
</comment>
<evidence type="ECO:0000256" key="4">
    <source>
        <dbReference type="ARBA" id="ARBA00022837"/>
    </source>
</evidence>
<evidence type="ECO:0000259" key="6">
    <source>
        <dbReference type="Pfam" id="PF00884"/>
    </source>
</evidence>
<evidence type="ECO:0000313" key="7">
    <source>
        <dbReference type="EMBL" id="RED94668.1"/>
    </source>
</evidence>
<dbReference type="AlphaFoldDB" id="A0A3D9KYJ8"/>
<organism evidence="7 8">
    <name type="scientific">Marinoscillum furvescens DSM 4134</name>
    <dbReference type="NCBI Taxonomy" id="1122208"/>
    <lineage>
        <taxon>Bacteria</taxon>
        <taxon>Pseudomonadati</taxon>
        <taxon>Bacteroidota</taxon>
        <taxon>Cytophagia</taxon>
        <taxon>Cytophagales</taxon>
        <taxon>Reichenbachiellaceae</taxon>
        <taxon>Marinoscillum</taxon>
    </lineage>
</organism>
<evidence type="ECO:0000256" key="3">
    <source>
        <dbReference type="ARBA" id="ARBA00022801"/>
    </source>
</evidence>
<dbReference type="GO" id="GO:0004065">
    <property type="term" value="F:arylsulfatase activity"/>
    <property type="evidence" value="ECO:0007669"/>
    <property type="project" value="TreeGrafter"/>
</dbReference>
<dbReference type="CDD" id="cd16143">
    <property type="entry name" value="ARS_like"/>
    <property type="match status" value="1"/>
</dbReference>
<name>A0A3D9KYJ8_MARFU</name>
<evidence type="ECO:0000256" key="2">
    <source>
        <dbReference type="ARBA" id="ARBA00022723"/>
    </source>
</evidence>
<dbReference type="PROSITE" id="PS00523">
    <property type="entry name" value="SULFATASE_1"/>
    <property type="match status" value="1"/>
</dbReference>
<protein>
    <submittedName>
        <fullName evidence="7">Arylsulfatase A-like enzyme</fullName>
    </submittedName>
</protein>